<dbReference type="EMBL" id="GBHO01026365">
    <property type="protein sequence ID" value="JAG17239.1"/>
    <property type="molecule type" value="Transcribed_RNA"/>
</dbReference>
<name>A0A0A9XB82_LYGHE</name>
<evidence type="ECO:0000313" key="2">
    <source>
        <dbReference type="EMBL" id="JAG17240.1"/>
    </source>
</evidence>
<accession>A0A0A9XB82</accession>
<proteinExistence type="predicted"/>
<protein>
    <submittedName>
        <fullName evidence="1">Uncharacterized protein</fullName>
    </submittedName>
</protein>
<gene>
    <name evidence="2" type="ORF">CM83_2416</name>
    <name evidence="1" type="ORF">CM83_2417</name>
</gene>
<reference evidence="1" key="1">
    <citation type="journal article" date="2014" name="PLoS ONE">
        <title>Transcriptome-Based Identification of ABC Transporters in the Western Tarnished Plant Bug Lygus hesperus.</title>
        <authorList>
            <person name="Hull J.J."/>
            <person name="Chaney K."/>
            <person name="Geib S.M."/>
            <person name="Fabrick J.A."/>
            <person name="Brent C.S."/>
            <person name="Walsh D."/>
            <person name="Lavine L.C."/>
        </authorList>
    </citation>
    <scope>NUCLEOTIDE SEQUENCE</scope>
</reference>
<evidence type="ECO:0000313" key="1">
    <source>
        <dbReference type="EMBL" id="JAG17239.1"/>
    </source>
</evidence>
<reference evidence="1" key="2">
    <citation type="submission" date="2014-07" db="EMBL/GenBank/DDBJ databases">
        <authorList>
            <person name="Hull J."/>
        </authorList>
    </citation>
    <scope>NUCLEOTIDE SEQUENCE</scope>
</reference>
<organism evidence="1">
    <name type="scientific">Lygus hesperus</name>
    <name type="common">Western plant bug</name>
    <dbReference type="NCBI Taxonomy" id="30085"/>
    <lineage>
        <taxon>Eukaryota</taxon>
        <taxon>Metazoa</taxon>
        <taxon>Ecdysozoa</taxon>
        <taxon>Arthropoda</taxon>
        <taxon>Hexapoda</taxon>
        <taxon>Insecta</taxon>
        <taxon>Pterygota</taxon>
        <taxon>Neoptera</taxon>
        <taxon>Paraneoptera</taxon>
        <taxon>Hemiptera</taxon>
        <taxon>Heteroptera</taxon>
        <taxon>Panheteroptera</taxon>
        <taxon>Cimicomorpha</taxon>
        <taxon>Miridae</taxon>
        <taxon>Mirini</taxon>
        <taxon>Lygus</taxon>
    </lineage>
</organism>
<dbReference type="EMBL" id="GBHO01026364">
    <property type="protein sequence ID" value="JAG17240.1"/>
    <property type="molecule type" value="Transcribed_RNA"/>
</dbReference>
<sequence>MALWSAKLAIVTSRLNKPLNINLKRGGNSLKEGSIAVWKRRVLLDLTCHDCAFLVDQSAEPLGSYSAGEIAQLKCKALSYLMSNINPGLQMMIKYVTEPLTALNMMRKSNR</sequence>
<dbReference type="AlphaFoldDB" id="A0A0A9XB82"/>